<dbReference type="STRING" id="1255658.FM114_03135"/>
<reference evidence="2 3" key="1">
    <citation type="submission" date="2017-02" db="EMBL/GenBank/DDBJ databases">
        <authorList>
            <person name="Peterson S.W."/>
        </authorList>
    </citation>
    <scope>NUCLEOTIDE SEQUENCE [LARGE SCALE GENOMIC DNA]</scope>
    <source>
        <strain evidence="2 3">LSP_Lj1</strain>
    </source>
</reference>
<dbReference type="SUPFAM" id="SSF49777">
    <property type="entry name" value="PEBP-like"/>
    <property type="match status" value="1"/>
</dbReference>
<dbReference type="Proteomes" id="UP000188342">
    <property type="component" value="Unassembled WGS sequence"/>
</dbReference>
<dbReference type="EMBL" id="FUKQ01000011">
    <property type="protein sequence ID" value="SJN22092.1"/>
    <property type="molecule type" value="Genomic_DNA"/>
</dbReference>
<evidence type="ECO:0000256" key="1">
    <source>
        <dbReference type="ARBA" id="ARBA00007120"/>
    </source>
</evidence>
<dbReference type="InterPro" id="IPR008914">
    <property type="entry name" value="PEBP"/>
</dbReference>
<evidence type="ECO:0000313" key="3">
    <source>
        <dbReference type="Proteomes" id="UP000188342"/>
    </source>
</evidence>
<protein>
    <submittedName>
        <fullName evidence="2">Phospholipid-binding protein</fullName>
    </submittedName>
</protein>
<comment type="similarity">
    <text evidence="1">Belongs to the UPF0098 family.</text>
</comment>
<dbReference type="PANTHER" id="PTHR30289:SF1">
    <property type="entry name" value="PEBP (PHOSPHATIDYLETHANOLAMINE-BINDING PROTEIN) FAMILY PROTEIN"/>
    <property type="match status" value="1"/>
</dbReference>
<dbReference type="OrthoDB" id="9797506at2"/>
<dbReference type="AlphaFoldDB" id="A0A1R4IQF6"/>
<dbReference type="Gene3D" id="3.90.280.10">
    <property type="entry name" value="PEBP-like"/>
    <property type="match status" value="1"/>
</dbReference>
<dbReference type="CDD" id="cd00865">
    <property type="entry name" value="PEBP_bact_arch"/>
    <property type="match status" value="1"/>
</dbReference>
<dbReference type="InterPro" id="IPR005247">
    <property type="entry name" value="YbhB_YbcL/LppC-like"/>
</dbReference>
<name>A0A1R4IQF6_9ACTN</name>
<evidence type="ECO:0000313" key="2">
    <source>
        <dbReference type="EMBL" id="SJN22092.1"/>
    </source>
</evidence>
<dbReference type="RefSeq" id="WP_094763742.1">
    <property type="nucleotide sequence ID" value="NZ_FUKQ01000011.1"/>
</dbReference>
<dbReference type="InterPro" id="IPR036610">
    <property type="entry name" value="PEBP-like_sf"/>
</dbReference>
<accession>A0A1R4IQF6</accession>
<keyword evidence="3" id="KW-1185">Reference proteome</keyword>
<dbReference type="NCBIfam" id="TIGR00481">
    <property type="entry name" value="YbhB/YbcL family Raf kinase inhibitor-like protein"/>
    <property type="match status" value="1"/>
</dbReference>
<proteinExistence type="inferred from homology"/>
<gene>
    <name evidence="2" type="ORF">FM114_03135</name>
</gene>
<sequence length="157" mass="16435">MLTLTSPAFRDGEPIPKLHLGPGHGRDVSPALYWSGAPAGTKAFALTLTDEDAPGYQHWLVVLPGVVDQTPEGTLPPGSVAGMGTRAQGYEGPCPPSGLHHYVFTIAALDVFPKLRKGFDVDELTDAIAGHALASATLGGTYQPKLGLRGLARKLRG</sequence>
<dbReference type="PANTHER" id="PTHR30289">
    <property type="entry name" value="UNCHARACTERIZED PROTEIN YBCL-RELATED"/>
    <property type="match status" value="1"/>
</dbReference>
<dbReference type="Pfam" id="PF01161">
    <property type="entry name" value="PBP"/>
    <property type="match status" value="1"/>
</dbReference>
<organism evidence="2 3">
    <name type="scientific">Luteococcus japonicus LSP_Lj1</name>
    <dbReference type="NCBI Taxonomy" id="1255658"/>
    <lineage>
        <taxon>Bacteria</taxon>
        <taxon>Bacillati</taxon>
        <taxon>Actinomycetota</taxon>
        <taxon>Actinomycetes</taxon>
        <taxon>Propionibacteriales</taxon>
        <taxon>Propionibacteriaceae</taxon>
        <taxon>Luteococcus</taxon>
    </lineage>
</organism>